<dbReference type="EMBL" id="UINC01030962">
    <property type="protein sequence ID" value="SVB16223.1"/>
    <property type="molecule type" value="Genomic_DNA"/>
</dbReference>
<organism evidence="1">
    <name type="scientific">marine metagenome</name>
    <dbReference type="NCBI Taxonomy" id="408172"/>
    <lineage>
        <taxon>unclassified sequences</taxon>
        <taxon>metagenomes</taxon>
        <taxon>ecological metagenomes</taxon>
    </lineage>
</organism>
<dbReference type="Gene3D" id="3.40.50.720">
    <property type="entry name" value="NAD(P)-binding Rossmann-like Domain"/>
    <property type="match status" value="1"/>
</dbReference>
<gene>
    <name evidence="1" type="ORF">METZ01_LOCUS169077</name>
</gene>
<accession>A0A382BT20</accession>
<dbReference type="InterPro" id="IPR036291">
    <property type="entry name" value="NAD(P)-bd_dom_sf"/>
</dbReference>
<evidence type="ECO:0000313" key="1">
    <source>
        <dbReference type="EMBL" id="SVB16223.1"/>
    </source>
</evidence>
<name>A0A382BT20_9ZZZZ</name>
<protein>
    <submittedName>
        <fullName evidence="1">Uncharacterized protein</fullName>
    </submittedName>
</protein>
<proteinExistence type="predicted"/>
<dbReference type="AlphaFoldDB" id="A0A382BT20"/>
<sequence>VTDTKIMVDFRQAMGDDAIDMTADAGIGRLASPAEMGPAMLFLGHHQAASYVNGVNLDIDGGFMASMTTGQVDFSKYDLGG</sequence>
<feature type="non-terminal residue" evidence="1">
    <location>
        <position position="1"/>
    </location>
</feature>
<reference evidence="1" key="1">
    <citation type="submission" date="2018-05" db="EMBL/GenBank/DDBJ databases">
        <authorList>
            <person name="Lanie J.A."/>
            <person name="Ng W.-L."/>
            <person name="Kazmierczak K.M."/>
            <person name="Andrzejewski T.M."/>
            <person name="Davidsen T.M."/>
            <person name="Wayne K.J."/>
            <person name="Tettelin H."/>
            <person name="Glass J.I."/>
            <person name="Rusch D."/>
            <person name="Podicherti R."/>
            <person name="Tsui H.-C.T."/>
            <person name="Winkler M.E."/>
        </authorList>
    </citation>
    <scope>NUCLEOTIDE SEQUENCE</scope>
</reference>
<dbReference type="SUPFAM" id="SSF51735">
    <property type="entry name" value="NAD(P)-binding Rossmann-fold domains"/>
    <property type="match status" value="1"/>
</dbReference>